<dbReference type="Pfam" id="PF00128">
    <property type="entry name" value="Alpha-amylase"/>
    <property type="match status" value="1"/>
</dbReference>
<feature type="domain" description="Glycosyl hydrolase family 13 catalytic" evidence="2">
    <location>
        <begin position="60"/>
        <end position="451"/>
    </location>
</feature>
<dbReference type="Gene3D" id="3.90.400.10">
    <property type="entry name" value="Oligo-1,6-glucosidase, Domain 2"/>
    <property type="match status" value="1"/>
</dbReference>
<dbReference type="CDD" id="cd11332">
    <property type="entry name" value="AmyAc_OligoGlu_TS"/>
    <property type="match status" value="1"/>
</dbReference>
<dbReference type="SMART" id="SM00642">
    <property type="entry name" value="Aamy"/>
    <property type="match status" value="1"/>
</dbReference>
<name>A0A7I9UWF7_9ACTN</name>
<dbReference type="RefSeq" id="WP_161926851.1">
    <property type="nucleotide sequence ID" value="NZ_BJOU01000001.1"/>
</dbReference>
<dbReference type="InterPro" id="IPR045857">
    <property type="entry name" value="O16G_dom_2"/>
</dbReference>
<evidence type="ECO:0000259" key="2">
    <source>
        <dbReference type="SMART" id="SM00642"/>
    </source>
</evidence>
<reference evidence="4" key="1">
    <citation type="submission" date="2019-06" db="EMBL/GenBank/DDBJ databases">
        <title>Gordonia isolated from sludge of a wastewater treatment plant.</title>
        <authorList>
            <person name="Tamura T."/>
            <person name="Aoyama K."/>
            <person name="Kang Y."/>
            <person name="Saito S."/>
            <person name="Akiyama N."/>
            <person name="Yazawa K."/>
            <person name="Gonoi T."/>
            <person name="Mikami Y."/>
        </authorList>
    </citation>
    <scope>NUCLEOTIDE SEQUENCE [LARGE SCALE GENOMIC DNA]</scope>
    <source>
        <strain evidence="4">NBRC 107697</strain>
    </source>
</reference>
<dbReference type="PANTHER" id="PTHR10357">
    <property type="entry name" value="ALPHA-AMYLASE FAMILY MEMBER"/>
    <property type="match status" value="1"/>
</dbReference>
<organism evidence="3 4">
    <name type="scientific">Gordonia crocea</name>
    <dbReference type="NCBI Taxonomy" id="589162"/>
    <lineage>
        <taxon>Bacteria</taxon>
        <taxon>Bacillati</taxon>
        <taxon>Actinomycetota</taxon>
        <taxon>Actinomycetes</taxon>
        <taxon>Mycobacteriales</taxon>
        <taxon>Gordoniaceae</taxon>
        <taxon>Gordonia</taxon>
    </lineage>
</organism>
<evidence type="ECO:0000313" key="4">
    <source>
        <dbReference type="Proteomes" id="UP000444980"/>
    </source>
</evidence>
<accession>A0A7I9UWF7</accession>
<dbReference type="OrthoDB" id="9043248at2"/>
<dbReference type="EMBL" id="BJOU01000001">
    <property type="protein sequence ID" value="GED97544.1"/>
    <property type="molecule type" value="Genomic_DNA"/>
</dbReference>
<dbReference type="InterPro" id="IPR006047">
    <property type="entry name" value="GH13_cat_dom"/>
</dbReference>
<dbReference type="AlphaFoldDB" id="A0A7I9UWF7"/>
<dbReference type="Proteomes" id="UP000444980">
    <property type="component" value="Unassembled WGS sequence"/>
</dbReference>
<dbReference type="Gene3D" id="3.20.20.80">
    <property type="entry name" value="Glycosidases"/>
    <property type="match status" value="2"/>
</dbReference>
<dbReference type="GO" id="GO:0016853">
    <property type="term" value="F:isomerase activity"/>
    <property type="evidence" value="ECO:0007669"/>
    <property type="project" value="UniProtKB-KW"/>
</dbReference>
<dbReference type="InterPro" id="IPR017853">
    <property type="entry name" value="GH"/>
</dbReference>
<sequence>MSETPNIVRSAATPNIVRSTRPTTPNIVRSTVATTPPQYRGSGQLDPADNDWWRRAVVYQVYPRSFADSDGDGVGDLGGIIAKLGHLELLGVDAVWLSPVMASPMADHGYDVSDPRAIDPLFGDLATLDRLVAEAHAREIRVAMDLVPNHTSIEHPWFAAALAAGPGSPERARYYFRDGLGPHGEQPPNNWVSVFGGPAWSRITEPDGTPGQWYLHLFAPEQPDLDFENDEVVADLEHTLRFWLDRGIDGFRIDVAHGLAKAPGLPDMDLDAAQILRHTDSDPRFNNPGVHTIHRRIRAVVDEYPGAFTVGEIWVDDNAQFAAYLRADELHLGFNFRLAMAAFTADEIREAIDNSLAAVASVGAPPTWALSNHDVYREATRYAPDDSPEGLAIGADRARAMILVELALPGTAFIYNGAELGLPNVDLPDEALQDPVWERSGHTARGRDGCRVPIPWEGEAPPFGFSTNPTTWLPMPPEWSSLTVEHQLEDVYSTLALYRRAIELRYHRAEFRGDDVQWYGAPAGCLAFRRSTGHLVCALNTGSTPVSVPPGDVLLTSKPFIDGRLPGNSAVWLVSHR</sequence>
<comment type="caution">
    <text evidence="3">The sequence shown here is derived from an EMBL/GenBank/DDBJ whole genome shotgun (WGS) entry which is preliminary data.</text>
</comment>
<evidence type="ECO:0000256" key="1">
    <source>
        <dbReference type="ARBA" id="ARBA00008061"/>
    </source>
</evidence>
<dbReference type="GO" id="GO:0004556">
    <property type="term" value="F:alpha-amylase activity"/>
    <property type="evidence" value="ECO:0007669"/>
    <property type="project" value="TreeGrafter"/>
</dbReference>
<dbReference type="GO" id="GO:0009313">
    <property type="term" value="P:oligosaccharide catabolic process"/>
    <property type="evidence" value="ECO:0007669"/>
    <property type="project" value="TreeGrafter"/>
</dbReference>
<proteinExistence type="inferred from homology"/>
<dbReference type="SUPFAM" id="SSF51445">
    <property type="entry name" value="(Trans)glycosidases"/>
    <property type="match status" value="1"/>
</dbReference>
<protein>
    <submittedName>
        <fullName evidence="3">Alpha-amylase family protein</fullName>
    </submittedName>
</protein>
<dbReference type="PANTHER" id="PTHR10357:SF179">
    <property type="entry name" value="NEUTRAL AND BASIC AMINO ACID TRANSPORT PROTEIN RBAT"/>
    <property type="match status" value="1"/>
</dbReference>
<evidence type="ECO:0000313" key="3">
    <source>
        <dbReference type="EMBL" id="GED97544.1"/>
    </source>
</evidence>
<keyword evidence="4" id="KW-1185">Reference proteome</keyword>
<gene>
    <name evidence="3" type="ORF">nbrc107697_15830</name>
</gene>
<comment type="similarity">
    <text evidence="1">Belongs to the glycosyl hydrolase 13 family.</text>
</comment>